<name>A0ABQ0VYA6_9SPHI</name>
<gene>
    <name evidence="1" type="ORF">SMI01S_01640</name>
</gene>
<reference evidence="1 2" key="1">
    <citation type="submission" date="2019-07" db="EMBL/GenBank/DDBJ databases">
        <title>Whole genome shotgun sequence of Sphingobacterium mizutaii NBRC 14946.</title>
        <authorList>
            <person name="Hosoyama A."/>
            <person name="Uohara A."/>
            <person name="Ohji S."/>
            <person name="Ichikawa N."/>
        </authorList>
    </citation>
    <scope>NUCLEOTIDE SEQUENCE [LARGE SCALE GENOMIC DNA]</scope>
    <source>
        <strain evidence="1 2">NBRC 14946</strain>
    </source>
</reference>
<sequence length="230" mass="27138">MRTMKRYTRKCIALTVVILAVGGFLRTNAQIGLAEVIRAGIKRVVRAVDLKVQRLQNRTIWLQNAQKVLENSLSRLRLQEISEWTQRHTEQYQDHYQQFSKVRSAIANFQQVRQMIRLQLGLVREYQRVWELLKGDPVFSSEEIGHMEKVYAGILDRSISNLDQIRTVMMSFHLAMTDRQRMELINNVGSDIYRKYMDLVGFNRQNLILRTQRAGERGRIENIKKLYNLQ</sequence>
<accession>A0ABQ0VYA6</accession>
<protein>
    <recommendedName>
        <fullName evidence="3">Conjugal transfer protein TraI</fullName>
    </recommendedName>
</protein>
<evidence type="ECO:0008006" key="3">
    <source>
        <dbReference type="Google" id="ProtNLM"/>
    </source>
</evidence>
<dbReference type="Proteomes" id="UP000321676">
    <property type="component" value="Unassembled WGS sequence"/>
</dbReference>
<organism evidence="1 2">
    <name type="scientific">Sphingobacterium mizutaii NBRC 14946 = DSM 11724</name>
    <dbReference type="NCBI Taxonomy" id="1220576"/>
    <lineage>
        <taxon>Bacteria</taxon>
        <taxon>Pseudomonadati</taxon>
        <taxon>Bacteroidota</taxon>
        <taxon>Sphingobacteriia</taxon>
        <taxon>Sphingobacteriales</taxon>
        <taxon>Sphingobacteriaceae</taxon>
        <taxon>Sphingobacterium</taxon>
    </lineage>
</organism>
<dbReference type="EMBL" id="BJXH01000001">
    <property type="protein sequence ID" value="GEM66558.1"/>
    <property type="molecule type" value="Genomic_DNA"/>
</dbReference>
<comment type="caution">
    <text evidence="1">The sequence shown here is derived from an EMBL/GenBank/DDBJ whole genome shotgun (WGS) entry which is preliminary data.</text>
</comment>
<proteinExistence type="predicted"/>
<keyword evidence="2" id="KW-1185">Reference proteome</keyword>
<evidence type="ECO:0000313" key="2">
    <source>
        <dbReference type="Proteomes" id="UP000321676"/>
    </source>
</evidence>
<evidence type="ECO:0000313" key="1">
    <source>
        <dbReference type="EMBL" id="GEM66558.1"/>
    </source>
</evidence>